<dbReference type="InterPro" id="IPR006654">
    <property type="entry name" value="Trp_synth_beta"/>
</dbReference>
<comment type="catalytic activity">
    <reaction evidence="10 11">
        <text>(1S,2R)-1-C-(indol-3-yl)glycerol 3-phosphate + L-serine = D-glyceraldehyde 3-phosphate + L-tryptophan + H2O</text>
        <dbReference type="Rhea" id="RHEA:10532"/>
        <dbReference type="ChEBI" id="CHEBI:15377"/>
        <dbReference type="ChEBI" id="CHEBI:33384"/>
        <dbReference type="ChEBI" id="CHEBI:57912"/>
        <dbReference type="ChEBI" id="CHEBI:58866"/>
        <dbReference type="ChEBI" id="CHEBI:59776"/>
        <dbReference type="EC" id="4.2.1.20"/>
    </reaction>
</comment>
<organism evidence="13 14">
    <name type="scientific">Candidatus Kaiserbacteria bacterium GW2011_GWA2_58_9</name>
    <dbReference type="NCBI Taxonomy" id="1618672"/>
    <lineage>
        <taxon>Bacteria</taxon>
        <taxon>Candidatus Kaiseribacteriota</taxon>
    </lineage>
</organism>
<evidence type="ECO:0000313" key="14">
    <source>
        <dbReference type="Proteomes" id="UP000034789"/>
    </source>
</evidence>
<dbReference type="HAMAP" id="MF_00133">
    <property type="entry name" value="Trp_synth_beta"/>
    <property type="match status" value="1"/>
</dbReference>
<dbReference type="GO" id="GO:0005737">
    <property type="term" value="C:cytoplasm"/>
    <property type="evidence" value="ECO:0007669"/>
    <property type="project" value="TreeGrafter"/>
</dbReference>
<dbReference type="PANTHER" id="PTHR48077:SF3">
    <property type="entry name" value="TRYPTOPHAN SYNTHASE"/>
    <property type="match status" value="1"/>
</dbReference>
<evidence type="ECO:0000313" key="13">
    <source>
        <dbReference type="EMBL" id="KKW47923.1"/>
    </source>
</evidence>
<dbReference type="PIRSF" id="PIRSF001413">
    <property type="entry name" value="Trp_syn_beta"/>
    <property type="match status" value="1"/>
</dbReference>
<dbReference type="AlphaFoldDB" id="A0A0G1YWS9"/>
<evidence type="ECO:0000256" key="3">
    <source>
        <dbReference type="ARBA" id="ARBA00009982"/>
    </source>
</evidence>
<dbReference type="CDD" id="cd06446">
    <property type="entry name" value="Trp-synth_B"/>
    <property type="match status" value="1"/>
</dbReference>
<proteinExistence type="inferred from homology"/>
<dbReference type="NCBIfam" id="TIGR00263">
    <property type="entry name" value="trpB"/>
    <property type="match status" value="1"/>
</dbReference>
<keyword evidence="5 11" id="KW-0028">Amino-acid biosynthesis</keyword>
<comment type="caution">
    <text evidence="13">The sequence shown here is derived from an EMBL/GenBank/DDBJ whole genome shotgun (WGS) entry which is preliminary data.</text>
</comment>
<dbReference type="FunFam" id="3.40.50.1100:FF:000004">
    <property type="entry name" value="Tryptophan synthase beta chain"/>
    <property type="match status" value="1"/>
</dbReference>
<dbReference type="PATRIC" id="fig|1618672.3.peg.53"/>
<dbReference type="InterPro" id="IPR036052">
    <property type="entry name" value="TrpB-like_PALP_sf"/>
</dbReference>
<accession>A0A0G1YWS9</accession>
<keyword evidence="6 11" id="KW-0822">Tryptophan biosynthesis</keyword>
<evidence type="ECO:0000256" key="9">
    <source>
        <dbReference type="ARBA" id="ARBA00023239"/>
    </source>
</evidence>
<keyword evidence="9 11" id="KW-0456">Lyase</keyword>
<dbReference type="SUPFAM" id="SSF53686">
    <property type="entry name" value="Tryptophan synthase beta subunit-like PLP-dependent enzymes"/>
    <property type="match status" value="1"/>
</dbReference>
<dbReference type="Gene3D" id="3.40.50.1100">
    <property type="match status" value="2"/>
</dbReference>
<evidence type="ECO:0000256" key="6">
    <source>
        <dbReference type="ARBA" id="ARBA00022822"/>
    </source>
</evidence>
<evidence type="ECO:0000256" key="10">
    <source>
        <dbReference type="ARBA" id="ARBA00049047"/>
    </source>
</evidence>
<evidence type="ECO:0000256" key="8">
    <source>
        <dbReference type="ARBA" id="ARBA00023141"/>
    </source>
</evidence>
<keyword evidence="7 11" id="KW-0663">Pyridoxal phosphate</keyword>
<dbReference type="Proteomes" id="UP000034789">
    <property type="component" value="Unassembled WGS sequence"/>
</dbReference>
<comment type="similarity">
    <text evidence="3 11">Belongs to the TrpB family.</text>
</comment>
<reference evidence="13 14" key="1">
    <citation type="journal article" date="2015" name="Nature">
        <title>rRNA introns, odd ribosomes, and small enigmatic genomes across a large radiation of phyla.</title>
        <authorList>
            <person name="Brown C.T."/>
            <person name="Hug L.A."/>
            <person name="Thomas B.C."/>
            <person name="Sharon I."/>
            <person name="Castelle C.J."/>
            <person name="Singh A."/>
            <person name="Wilkins M.J."/>
            <person name="Williams K.H."/>
            <person name="Banfield J.F."/>
        </authorList>
    </citation>
    <scope>NUCLEOTIDE SEQUENCE [LARGE SCALE GENOMIC DNA]</scope>
</reference>
<evidence type="ECO:0000259" key="12">
    <source>
        <dbReference type="Pfam" id="PF00291"/>
    </source>
</evidence>
<dbReference type="InterPro" id="IPR001926">
    <property type="entry name" value="TrpB-like_PALP"/>
</dbReference>
<dbReference type="EC" id="4.2.1.20" evidence="11"/>
<comment type="pathway">
    <text evidence="2 11">Amino-acid biosynthesis; L-tryptophan biosynthesis; L-tryptophan from chorismate: step 5/5.</text>
</comment>
<evidence type="ECO:0000256" key="2">
    <source>
        <dbReference type="ARBA" id="ARBA00004733"/>
    </source>
</evidence>
<sequence>MDNKHAYGGAYVPEMLWETLHKLAAAFDNAAHDPEFKREFEDLLKNYSGRPTPLIFADRATNELGGAKIYLKNEGANHTGAHKITHCLGQGLLAKRLGKKMLIAETGAGQHGLATATVAAKLGLECVVFMGSEDIRRQRPNVFLMERLGTKVVPVEYGSKTLKDAVNEALKYWMENLDTAHYCIGSVLGPAPYPAMNRYFQSVISREIRAQLQEREGKLPTAIIACVGGGSNAMGSFDDFIAEKSVKLIGVEAGGTGKKLGEHASRKIAGEPGIFHGYKSLFLQTDDGQIAPTHSISAGLDYPGIGPELAELYESKRVELTTATDDEAVGAADFFAKLEGVIPALESAHALAEARKMVPKLSKDSIVVVTLSGRGDKDLFNFARAFKDKSFRDFLKQEYERE</sequence>
<comment type="cofactor">
    <cofactor evidence="1 11">
        <name>pyridoxal 5'-phosphate</name>
        <dbReference type="ChEBI" id="CHEBI:597326"/>
    </cofactor>
</comment>
<feature type="modified residue" description="N6-(pyridoxal phosphate)lysine" evidence="11">
    <location>
        <position position="83"/>
    </location>
</feature>
<dbReference type="UniPathway" id="UPA00035">
    <property type="reaction ID" value="UER00044"/>
</dbReference>
<feature type="domain" description="Tryptophan synthase beta chain-like PALP" evidence="12">
    <location>
        <begin position="49"/>
        <end position="373"/>
    </location>
</feature>
<dbReference type="PANTHER" id="PTHR48077">
    <property type="entry name" value="TRYPTOPHAN SYNTHASE-RELATED"/>
    <property type="match status" value="1"/>
</dbReference>
<dbReference type="EMBL" id="LCSD01000002">
    <property type="protein sequence ID" value="KKW47923.1"/>
    <property type="molecule type" value="Genomic_DNA"/>
</dbReference>
<gene>
    <name evidence="11" type="primary">trpB</name>
    <name evidence="13" type="ORF">UY98_C0002G0018</name>
</gene>
<dbReference type="Pfam" id="PF00291">
    <property type="entry name" value="PALP"/>
    <property type="match status" value="1"/>
</dbReference>
<dbReference type="GO" id="GO:0004834">
    <property type="term" value="F:tryptophan synthase activity"/>
    <property type="evidence" value="ECO:0007669"/>
    <property type="project" value="UniProtKB-UniRule"/>
</dbReference>
<comment type="subunit">
    <text evidence="4 11">Tetramer of two alpha and two beta chains.</text>
</comment>
<keyword evidence="8 11" id="KW-0057">Aromatic amino acid biosynthesis</keyword>
<evidence type="ECO:0000256" key="1">
    <source>
        <dbReference type="ARBA" id="ARBA00001933"/>
    </source>
</evidence>
<protein>
    <recommendedName>
        <fullName evidence="11">Tryptophan synthase beta chain</fullName>
        <ecNumber evidence="11">4.2.1.20</ecNumber>
    </recommendedName>
</protein>
<dbReference type="InterPro" id="IPR023026">
    <property type="entry name" value="Trp_synth_beta/beta-like"/>
</dbReference>
<comment type="function">
    <text evidence="11">The beta subunit is responsible for the synthesis of L-tryptophan from indole and L-serine.</text>
</comment>
<name>A0A0G1YWS9_9BACT</name>
<evidence type="ECO:0000256" key="7">
    <source>
        <dbReference type="ARBA" id="ARBA00022898"/>
    </source>
</evidence>
<evidence type="ECO:0000256" key="11">
    <source>
        <dbReference type="HAMAP-Rule" id="MF_00133"/>
    </source>
</evidence>
<evidence type="ECO:0000256" key="5">
    <source>
        <dbReference type="ARBA" id="ARBA00022605"/>
    </source>
</evidence>
<evidence type="ECO:0000256" key="4">
    <source>
        <dbReference type="ARBA" id="ARBA00011270"/>
    </source>
</evidence>